<comment type="subcellular location">
    <subcellularLocation>
        <location evidence="1">Cell envelope</location>
    </subcellularLocation>
</comment>
<protein>
    <submittedName>
        <fullName evidence="9">Efflux RND transporter periplasmic adaptor subunit</fullName>
    </submittedName>
</protein>
<dbReference type="Pfam" id="PF25967">
    <property type="entry name" value="RND-MFP_C"/>
    <property type="match status" value="1"/>
</dbReference>
<dbReference type="InterPro" id="IPR058627">
    <property type="entry name" value="MdtA-like_C"/>
</dbReference>
<evidence type="ECO:0000259" key="7">
    <source>
        <dbReference type="Pfam" id="PF25944"/>
    </source>
</evidence>
<evidence type="ECO:0000259" key="6">
    <source>
        <dbReference type="Pfam" id="PF25917"/>
    </source>
</evidence>
<keyword evidence="3" id="KW-0175">Coiled coil</keyword>
<gene>
    <name evidence="9" type="ORF">HT578_19740</name>
</gene>
<feature type="coiled-coil region" evidence="3">
    <location>
        <begin position="94"/>
        <end position="159"/>
    </location>
</feature>
<dbReference type="Gene3D" id="2.40.50.100">
    <property type="match status" value="1"/>
</dbReference>
<dbReference type="Gene3D" id="2.40.420.20">
    <property type="match status" value="1"/>
</dbReference>
<reference evidence="9 10" key="1">
    <citation type="journal article" date="2021" name="Int. J. Syst. Evol. Microbiol.">
        <title>Novosphingobium decolorationis sp. nov., an aniline blue-decolourizing bacterium isolated from East Pacific sediment.</title>
        <authorList>
            <person name="Chen X."/>
            <person name="Dong B."/>
            <person name="Chen T."/>
            <person name="Ren N."/>
            <person name="Wang J."/>
            <person name="Xu Y."/>
            <person name="Yang J."/>
            <person name="Zhu S."/>
            <person name="Chen J."/>
        </authorList>
    </citation>
    <scope>NUCLEOTIDE SEQUENCE [LARGE SCALE GENOMIC DNA]</scope>
    <source>
        <strain evidence="9 10">502str22</strain>
    </source>
</reference>
<dbReference type="InterPro" id="IPR006143">
    <property type="entry name" value="RND_pump_MFP"/>
</dbReference>
<dbReference type="EMBL" id="CP054856">
    <property type="protein sequence ID" value="QVM85638.1"/>
    <property type="molecule type" value="Genomic_DNA"/>
</dbReference>
<dbReference type="Proteomes" id="UP000677126">
    <property type="component" value="Chromosome"/>
</dbReference>
<dbReference type="PANTHER" id="PTHR30158">
    <property type="entry name" value="ACRA/E-RELATED COMPONENT OF DRUG EFFLUX TRANSPORTER"/>
    <property type="match status" value="1"/>
</dbReference>
<dbReference type="SUPFAM" id="SSF111369">
    <property type="entry name" value="HlyD-like secretion proteins"/>
    <property type="match status" value="1"/>
</dbReference>
<feature type="domain" description="Multidrug resistance protein MdtA-like alpha-helical hairpin" evidence="5">
    <location>
        <begin position="94"/>
        <end position="162"/>
    </location>
</feature>
<feature type="domain" description="Multidrug resistance protein MdtA-like barrel-sandwich hybrid" evidence="6">
    <location>
        <begin position="54"/>
        <end position="196"/>
    </location>
</feature>
<proteinExistence type="inferred from homology"/>
<evidence type="ECO:0000259" key="8">
    <source>
        <dbReference type="Pfam" id="PF25967"/>
    </source>
</evidence>
<evidence type="ECO:0000256" key="3">
    <source>
        <dbReference type="SAM" id="Coils"/>
    </source>
</evidence>
<dbReference type="InterPro" id="IPR058626">
    <property type="entry name" value="MdtA-like_b-barrel"/>
</dbReference>
<dbReference type="InterPro" id="IPR058624">
    <property type="entry name" value="MdtA-like_HH"/>
</dbReference>
<evidence type="ECO:0000259" key="5">
    <source>
        <dbReference type="Pfam" id="PF25876"/>
    </source>
</evidence>
<evidence type="ECO:0000256" key="1">
    <source>
        <dbReference type="ARBA" id="ARBA00004196"/>
    </source>
</evidence>
<dbReference type="Gene3D" id="2.40.30.170">
    <property type="match status" value="1"/>
</dbReference>
<organism evidence="9 10">
    <name type="scientific">Novosphingobium decolorationis</name>
    <dbReference type="NCBI Taxonomy" id="2698673"/>
    <lineage>
        <taxon>Bacteria</taxon>
        <taxon>Pseudomonadati</taxon>
        <taxon>Pseudomonadota</taxon>
        <taxon>Alphaproteobacteria</taxon>
        <taxon>Sphingomonadales</taxon>
        <taxon>Sphingomonadaceae</taxon>
        <taxon>Novosphingobium</taxon>
    </lineage>
</organism>
<evidence type="ECO:0000256" key="4">
    <source>
        <dbReference type="SAM" id="MobiDB-lite"/>
    </source>
</evidence>
<dbReference type="InterPro" id="IPR058625">
    <property type="entry name" value="MdtA-like_BSH"/>
</dbReference>
<name>A0ABX8E946_9SPHN</name>
<dbReference type="RefSeq" id="WP_213501172.1">
    <property type="nucleotide sequence ID" value="NZ_CP054856.1"/>
</dbReference>
<evidence type="ECO:0000313" key="9">
    <source>
        <dbReference type="EMBL" id="QVM85638.1"/>
    </source>
</evidence>
<sequence>MKKLIPILGLLVSACGGGSQQAEPQPPEVGVMAVRTETVDLQAELPGRTSAYETSDVRPQVNGLILRRLFEEGDNVRAGQALYKIDPAPYEAQVASARAALAQARSQIAASEAQARRYGELVKINAISKQEAENAEAAAAQARATVQAQEAALRSAQIDLARTTVRAPISGRIGRSTYTTGALVSASQAEPLTTIQNLDPIYVDIQQSSADVLRLRQEILAGKLAGNGAAATVNLKLEDGSTYPAEGRLKFTDVTVDPSTGSQVIRAVFPNKQGLLLPGMYVRASFVEGTKADGLLVPQRAVQRDEKGQPVVLVVGKDGKVSQRVIETDRTAGTNWLVTGGLKEGEKIVVEGSQNARPGSTVKPVVKKPGEVGARSGKEVEAPSAETENPSEGR</sequence>
<comment type="similarity">
    <text evidence="2">Belongs to the membrane fusion protein (MFP) (TC 8.A.1) family.</text>
</comment>
<dbReference type="Pfam" id="PF25944">
    <property type="entry name" value="Beta-barrel_RND"/>
    <property type="match status" value="1"/>
</dbReference>
<dbReference type="PANTHER" id="PTHR30158:SF3">
    <property type="entry name" value="MULTIDRUG EFFLUX PUMP SUBUNIT ACRA-RELATED"/>
    <property type="match status" value="1"/>
</dbReference>
<dbReference type="Gene3D" id="1.10.287.470">
    <property type="entry name" value="Helix hairpin bin"/>
    <property type="match status" value="1"/>
</dbReference>
<dbReference type="Pfam" id="PF25876">
    <property type="entry name" value="HH_MFP_RND"/>
    <property type="match status" value="1"/>
</dbReference>
<accession>A0ABX8E946</accession>
<evidence type="ECO:0000313" key="10">
    <source>
        <dbReference type="Proteomes" id="UP000677126"/>
    </source>
</evidence>
<dbReference type="Pfam" id="PF25917">
    <property type="entry name" value="BSH_RND"/>
    <property type="match status" value="1"/>
</dbReference>
<dbReference type="PROSITE" id="PS51257">
    <property type="entry name" value="PROKAR_LIPOPROTEIN"/>
    <property type="match status" value="1"/>
</dbReference>
<evidence type="ECO:0000256" key="2">
    <source>
        <dbReference type="ARBA" id="ARBA00009477"/>
    </source>
</evidence>
<feature type="region of interest" description="Disordered" evidence="4">
    <location>
        <begin position="351"/>
        <end position="394"/>
    </location>
</feature>
<keyword evidence="10" id="KW-1185">Reference proteome</keyword>
<dbReference type="NCBIfam" id="TIGR01730">
    <property type="entry name" value="RND_mfp"/>
    <property type="match status" value="1"/>
</dbReference>
<feature type="domain" description="Multidrug resistance protein MdtA-like beta-barrel" evidence="7">
    <location>
        <begin position="200"/>
        <end position="288"/>
    </location>
</feature>
<feature type="domain" description="Multidrug resistance protein MdtA-like C-terminal permuted SH3" evidence="8">
    <location>
        <begin position="295"/>
        <end position="354"/>
    </location>
</feature>